<evidence type="ECO:0000256" key="3">
    <source>
        <dbReference type="ARBA" id="ARBA00023163"/>
    </source>
</evidence>
<dbReference type="InterPro" id="IPR036390">
    <property type="entry name" value="WH_DNA-bd_sf"/>
</dbReference>
<dbReference type="OrthoDB" id="3808065at2"/>
<dbReference type="AlphaFoldDB" id="A0A1H1FSR7"/>
<sequence length="334" mass="36455">MLRIFFTHEDLAKMRVATTCDPFWEIVFSLHRLQGRPGRWAYAGWIRSVRARLADTGLDRIVRSMLGPLLPRKSYFPDFVTPAEAQHGFDAGAEAILAASERLVLDELAKLDRVHGTGTRLRRLADPDGRRELVSALRAYHAVAIKPVEELMQARVDADRAVRARALLDGGVEGLLRSLAPALRWKPPVLEAEYPGNLDIHLDGRGLRLVPSYFCWGQPVSMADPELPPVVAYPVVRDQESGSTRAEAPLSRLLGQSRALILRATAAGMTTGELARLAGVSPATASHHLSVLRDNGLVSTVRNANMTLHTLTPAGANLVRSARSMADAGFSSQV</sequence>
<dbReference type="SMART" id="SM00418">
    <property type="entry name" value="HTH_ARSR"/>
    <property type="match status" value="1"/>
</dbReference>
<dbReference type="RefSeq" id="WP_093259709.1">
    <property type="nucleotide sequence ID" value="NZ_FNKK01000002.1"/>
</dbReference>
<proteinExistence type="predicted"/>
<evidence type="ECO:0000256" key="2">
    <source>
        <dbReference type="ARBA" id="ARBA00023125"/>
    </source>
</evidence>
<dbReference type="GO" id="GO:0003700">
    <property type="term" value="F:DNA-binding transcription factor activity"/>
    <property type="evidence" value="ECO:0007669"/>
    <property type="project" value="InterPro"/>
</dbReference>
<evidence type="ECO:0000256" key="1">
    <source>
        <dbReference type="ARBA" id="ARBA00023015"/>
    </source>
</evidence>
<gene>
    <name evidence="5" type="ORF">SAMN04489764_3149</name>
</gene>
<dbReference type="CDD" id="cd00090">
    <property type="entry name" value="HTH_ARSR"/>
    <property type="match status" value="1"/>
</dbReference>
<keyword evidence="6" id="KW-1185">Reference proteome</keyword>
<evidence type="ECO:0000313" key="5">
    <source>
        <dbReference type="EMBL" id="SDR03788.1"/>
    </source>
</evidence>
<dbReference type="PANTHER" id="PTHR43132">
    <property type="entry name" value="ARSENICAL RESISTANCE OPERON REPRESSOR ARSR-RELATED"/>
    <property type="match status" value="1"/>
</dbReference>
<dbReference type="Proteomes" id="UP000217103">
    <property type="component" value="Unassembled WGS sequence"/>
</dbReference>
<dbReference type="PANTHER" id="PTHR43132:SF8">
    <property type="entry name" value="HTH-TYPE TRANSCRIPTIONAL REGULATOR KMTR"/>
    <property type="match status" value="1"/>
</dbReference>
<dbReference type="InterPro" id="IPR036388">
    <property type="entry name" value="WH-like_DNA-bd_sf"/>
</dbReference>
<keyword evidence="3" id="KW-0804">Transcription</keyword>
<evidence type="ECO:0000259" key="4">
    <source>
        <dbReference type="SMART" id="SM00418"/>
    </source>
</evidence>
<feature type="domain" description="HTH arsR-type" evidence="4">
    <location>
        <begin position="252"/>
        <end position="324"/>
    </location>
</feature>
<name>A0A1H1FSR7_9ACTN</name>
<protein>
    <submittedName>
        <fullName evidence="5">DNA-binding transcriptional regulator, ArsR family</fullName>
    </submittedName>
</protein>
<dbReference type="GO" id="GO:0003677">
    <property type="term" value="F:DNA binding"/>
    <property type="evidence" value="ECO:0007669"/>
    <property type="project" value="UniProtKB-KW"/>
</dbReference>
<dbReference type="STRING" id="35622.SAMN04489764_3149"/>
<accession>A0A1H1FSR7</accession>
<evidence type="ECO:0000313" key="6">
    <source>
        <dbReference type="Proteomes" id="UP000217103"/>
    </source>
</evidence>
<dbReference type="EMBL" id="FNKK01000002">
    <property type="protein sequence ID" value="SDR03788.1"/>
    <property type="molecule type" value="Genomic_DNA"/>
</dbReference>
<dbReference type="Pfam" id="PF12840">
    <property type="entry name" value="HTH_20"/>
    <property type="match status" value="1"/>
</dbReference>
<keyword evidence="1" id="KW-0805">Transcription regulation</keyword>
<dbReference type="InterPro" id="IPR051011">
    <property type="entry name" value="Metal_resp_trans_reg"/>
</dbReference>
<organism evidence="5 6">
    <name type="scientific">Thermostaphylospora chromogena</name>
    <dbReference type="NCBI Taxonomy" id="35622"/>
    <lineage>
        <taxon>Bacteria</taxon>
        <taxon>Bacillati</taxon>
        <taxon>Actinomycetota</taxon>
        <taxon>Actinomycetes</taxon>
        <taxon>Streptosporangiales</taxon>
        <taxon>Thermomonosporaceae</taxon>
        <taxon>Thermostaphylospora</taxon>
    </lineage>
</organism>
<dbReference type="SUPFAM" id="SSF46785">
    <property type="entry name" value="Winged helix' DNA-binding domain"/>
    <property type="match status" value="1"/>
</dbReference>
<reference evidence="5 6" key="1">
    <citation type="submission" date="2016-10" db="EMBL/GenBank/DDBJ databases">
        <authorList>
            <person name="de Groot N.N."/>
        </authorList>
    </citation>
    <scope>NUCLEOTIDE SEQUENCE [LARGE SCALE GENOMIC DNA]</scope>
    <source>
        <strain evidence="5 6">DSM 43794</strain>
    </source>
</reference>
<dbReference type="Gene3D" id="1.10.10.10">
    <property type="entry name" value="Winged helix-like DNA-binding domain superfamily/Winged helix DNA-binding domain"/>
    <property type="match status" value="1"/>
</dbReference>
<dbReference type="InterPro" id="IPR011991">
    <property type="entry name" value="ArsR-like_HTH"/>
</dbReference>
<dbReference type="InterPro" id="IPR001845">
    <property type="entry name" value="HTH_ArsR_DNA-bd_dom"/>
</dbReference>
<keyword evidence="2 5" id="KW-0238">DNA-binding</keyword>